<dbReference type="EMBL" id="JACATZ010000001">
    <property type="protein sequence ID" value="NWJ45359.1"/>
    <property type="molecule type" value="Genomic_DNA"/>
</dbReference>
<keyword evidence="11 12" id="KW-0472">Membrane</keyword>
<feature type="transmembrane region" description="Helical" evidence="12">
    <location>
        <begin position="302"/>
        <end position="324"/>
    </location>
</feature>
<evidence type="ECO:0000256" key="10">
    <source>
        <dbReference type="ARBA" id="ARBA00023004"/>
    </source>
</evidence>
<reference evidence="14" key="2">
    <citation type="journal article" date="2024" name="Nature">
        <title>Anoxygenic phototroph of the Chloroflexota uses a type I reaction centre.</title>
        <authorList>
            <person name="Tsuji J.M."/>
            <person name="Shaw N.A."/>
            <person name="Nagashima S."/>
            <person name="Venkiteswaran J.J."/>
            <person name="Schiff S.L."/>
            <person name="Watanabe T."/>
            <person name="Fukui M."/>
            <person name="Hanada S."/>
            <person name="Tank M."/>
            <person name="Neufeld J.D."/>
        </authorList>
    </citation>
    <scope>NUCLEOTIDE SEQUENCE</scope>
    <source>
        <strain evidence="14">L227-S17</strain>
    </source>
</reference>
<dbReference type="GO" id="GO:0046872">
    <property type="term" value="F:metal ion binding"/>
    <property type="evidence" value="ECO:0007669"/>
    <property type="project" value="UniProtKB-KW"/>
</dbReference>
<sequence>MDLNTFWFILIVILFIGFFFLEGFDYGVGILLPFVGRNEKERSVVISSIGPFWDANEVWLLTAGGAIFAAFPNWYATMFSAFYLALVVMLVALILRGVAFEFRNREENETWRKFWDWAIFGGSLVPALLWGVAIANVLAGIKIDAKKQYIGTFFDLLTPYTLLGGLAFVALFALHGGIFLTLKTEGEILERAYKFTWYAYVPAVILVAGFVIAGYFATDIFKGLGINPGVPAVGAAAALLASGYFVKIRRSGWGFIMTGLTIVLATLAMFQGLYPRVLISNIDPKNSLTVYNASSSEYTLGVMSWVAISFVPIMLLYQAWNYWVFRKRVSIKSHGHL</sequence>
<feature type="transmembrane region" description="Helical" evidence="12">
    <location>
        <begin position="6"/>
        <end position="35"/>
    </location>
</feature>
<dbReference type="RefSeq" id="WP_341469129.1">
    <property type="nucleotide sequence ID" value="NZ_CP128399.1"/>
</dbReference>
<feature type="transmembrane region" description="Helical" evidence="12">
    <location>
        <begin position="195"/>
        <end position="217"/>
    </location>
</feature>
<dbReference type="GO" id="GO:0019646">
    <property type="term" value="P:aerobic electron transport chain"/>
    <property type="evidence" value="ECO:0007669"/>
    <property type="project" value="TreeGrafter"/>
</dbReference>
<dbReference type="NCBIfam" id="TIGR00203">
    <property type="entry name" value="cydB"/>
    <property type="match status" value="1"/>
</dbReference>
<keyword evidence="7" id="KW-0479">Metal-binding</keyword>
<comment type="subcellular location">
    <subcellularLocation>
        <location evidence="1">Cell membrane</location>
        <topology evidence="1">Multi-pass membrane protein</topology>
    </subcellularLocation>
</comment>
<gene>
    <name evidence="13" type="primary">cydB</name>
    <name evidence="13" type="ORF">HXX08_05710</name>
    <name evidence="14" type="ORF">OZ401_000489</name>
</gene>
<evidence type="ECO:0000256" key="1">
    <source>
        <dbReference type="ARBA" id="ARBA00004651"/>
    </source>
</evidence>
<keyword evidence="4" id="KW-1003">Cell membrane</keyword>
<comment type="similarity">
    <text evidence="2">Belongs to the cytochrome ubiquinol oxidase subunit 2 family.</text>
</comment>
<keyword evidence="3" id="KW-0813">Transport</keyword>
<dbReference type="GO" id="GO:0009055">
    <property type="term" value="F:electron transfer activity"/>
    <property type="evidence" value="ECO:0007669"/>
    <property type="project" value="TreeGrafter"/>
</dbReference>
<evidence type="ECO:0000313" key="13">
    <source>
        <dbReference type="EMBL" id="NWJ45359.1"/>
    </source>
</evidence>
<dbReference type="Proteomes" id="UP000521676">
    <property type="component" value="Unassembled WGS sequence"/>
</dbReference>
<protein>
    <submittedName>
        <fullName evidence="13">Cytochrome d ubiquinol oxidase subunit II</fullName>
    </submittedName>
</protein>
<dbReference type="EMBL" id="CP128399">
    <property type="protein sequence ID" value="WJW67231.1"/>
    <property type="molecule type" value="Genomic_DNA"/>
</dbReference>
<reference evidence="13 15" key="1">
    <citation type="submission" date="2020-06" db="EMBL/GenBank/DDBJ databases">
        <title>Anoxygenic phototrophic Chloroflexota member uses a Type I reaction center.</title>
        <authorList>
            <person name="Tsuji J.M."/>
            <person name="Shaw N.A."/>
            <person name="Nagashima S."/>
            <person name="Venkiteswaran J."/>
            <person name="Schiff S.L."/>
            <person name="Hanada S."/>
            <person name="Tank M."/>
            <person name="Neufeld J.D."/>
        </authorList>
    </citation>
    <scope>NUCLEOTIDE SEQUENCE [LARGE SCALE GENOMIC DNA]</scope>
    <source>
        <strain evidence="13">L227-S17</strain>
    </source>
</reference>
<proteinExistence type="inferred from homology"/>
<keyword evidence="9 12" id="KW-1133">Transmembrane helix</keyword>
<evidence type="ECO:0000313" key="14">
    <source>
        <dbReference type="EMBL" id="WJW67231.1"/>
    </source>
</evidence>
<feature type="transmembrane region" description="Helical" evidence="12">
    <location>
        <begin position="81"/>
        <end position="102"/>
    </location>
</feature>
<keyword evidence="6 12" id="KW-0812">Transmembrane</keyword>
<evidence type="ECO:0000256" key="2">
    <source>
        <dbReference type="ARBA" id="ARBA00007543"/>
    </source>
</evidence>
<feature type="transmembrane region" description="Helical" evidence="12">
    <location>
        <begin position="229"/>
        <end position="246"/>
    </location>
</feature>
<name>A0A8T7M0C9_9CHLR</name>
<keyword evidence="5" id="KW-0349">Heme</keyword>
<evidence type="ECO:0000256" key="5">
    <source>
        <dbReference type="ARBA" id="ARBA00022617"/>
    </source>
</evidence>
<feature type="transmembrane region" description="Helical" evidence="12">
    <location>
        <begin position="114"/>
        <end position="141"/>
    </location>
</feature>
<evidence type="ECO:0000256" key="7">
    <source>
        <dbReference type="ARBA" id="ARBA00022723"/>
    </source>
</evidence>
<dbReference type="PANTHER" id="PTHR43141">
    <property type="entry name" value="CYTOCHROME BD2 SUBUNIT II"/>
    <property type="match status" value="1"/>
</dbReference>
<accession>A0A8T7M0C9</accession>
<evidence type="ECO:0000256" key="12">
    <source>
        <dbReference type="SAM" id="Phobius"/>
    </source>
</evidence>
<dbReference type="GO" id="GO:0016682">
    <property type="term" value="F:oxidoreductase activity, acting on diphenols and related substances as donors, oxygen as acceptor"/>
    <property type="evidence" value="ECO:0007669"/>
    <property type="project" value="TreeGrafter"/>
</dbReference>
<feature type="transmembrane region" description="Helical" evidence="12">
    <location>
        <begin position="253"/>
        <end position="274"/>
    </location>
</feature>
<keyword evidence="16" id="KW-1185">Reference proteome</keyword>
<keyword evidence="10" id="KW-0408">Iron</keyword>
<evidence type="ECO:0000256" key="11">
    <source>
        <dbReference type="ARBA" id="ARBA00023136"/>
    </source>
</evidence>
<dbReference type="GO" id="GO:0070069">
    <property type="term" value="C:cytochrome complex"/>
    <property type="evidence" value="ECO:0007669"/>
    <property type="project" value="TreeGrafter"/>
</dbReference>
<feature type="transmembrane region" description="Helical" evidence="12">
    <location>
        <begin position="161"/>
        <end position="183"/>
    </location>
</feature>
<dbReference type="InterPro" id="IPR003317">
    <property type="entry name" value="Cyt-d_oxidase_su2"/>
</dbReference>
<organism evidence="13 15">
    <name type="scientific">Candidatus Chlorohelix allophototropha</name>
    <dbReference type="NCBI Taxonomy" id="3003348"/>
    <lineage>
        <taxon>Bacteria</taxon>
        <taxon>Bacillati</taxon>
        <taxon>Chloroflexota</taxon>
        <taxon>Chloroflexia</taxon>
        <taxon>Candidatus Chloroheliales</taxon>
        <taxon>Candidatus Chloroheliaceae</taxon>
        <taxon>Candidatus Chlorohelix</taxon>
    </lineage>
</organism>
<evidence type="ECO:0000256" key="6">
    <source>
        <dbReference type="ARBA" id="ARBA00022692"/>
    </source>
</evidence>
<evidence type="ECO:0000313" key="15">
    <source>
        <dbReference type="Proteomes" id="UP000521676"/>
    </source>
</evidence>
<dbReference type="AlphaFoldDB" id="A0A8T7M0C9"/>
<dbReference type="PIRSF" id="PIRSF000267">
    <property type="entry name" value="Cyt_oxidse_sub2"/>
    <property type="match status" value="1"/>
</dbReference>
<evidence type="ECO:0000256" key="3">
    <source>
        <dbReference type="ARBA" id="ARBA00022448"/>
    </source>
</evidence>
<dbReference type="GO" id="GO:0005886">
    <property type="term" value="C:plasma membrane"/>
    <property type="evidence" value="ECO:0007669"/>
    <property type="project" value="UniProtKB-SubCell"/>
</dbReference>
<evidence type="ECO:0000256" key="9">
    <source>
        <dbReference type="ARBA" id="ARBA00022989"/>
    </source>
</evidence>
<dbReference type="Pfam" id="PF02322">
    <property type="entry name" value="Cyt_bd_oxida_II"/>
    <property type="match status" value="1"/>
</dbReference>
<evidence type="ECO:0000256" key="8">
    <source>
        <dbReference type="ARBA" id="ARBA00022982"/>
    </source>
</evidence>
<dbReference type="Proteomes" id="UP001431572">
    <property type="component" value="Chromosome 1"/>
</dbReference>
<evidence type="ECO:0000256" key="4">
    <source>
        <dbReference type="ARBA" id="ARBA00022475"/>
    </source>
</evidence>
<dbReference type="PANTHER" id="PTHR43141:SF5">
    <property type="entry name" value="CYTOCHROME BD-I UBIQUINOL OXIDASE SUBUNIT 2"/>
    <property type="match status" value="1"/>
</dbReference>
<evidence type="ECO:0000313" key="16">
    <source>
        <dbReference type="Proteomes" id="UP001431572"/>
    </source>
</evidence>
<keyword evidence="8" id="KW-0249">Electron transport</keyword>